<evidence type="ECO:0000256" key="2">
    <source>
        <dbReference type="PROSITE-ProRule" id="PRU00235"/>
    </source>
</evidence>
<feature type="compositionally biased region" description="Low complexity" evidence="3">
    <location>
        <begin position="1320"/>
        <end position="1333"/>
    </location>
</feature>
<feature type="repeat" description="RCC1" evidence="2">
    <location>
        <begin position="319"/>
        <end position="371"/>
    </location>
</feature>
<dbReference type="Pfam" id="PF00415">
    <property type="entry name" value="RCC1"/>
    <property type="match status" value="2"/>
</dbReference>
<dbReference type="Pfam" id="PF00651">
    <property type="entry name" value="BTB"/>
    <property type="match status" value="1"/>
</dbReference>
<dbReference type="InterPro" id="IPR000408">
    <property type="entry name" value="Reg_chr_condens"/>
</dbReference>
<feature type="region of interest" description="Disordered" evidence="3">
    <location>
        <begin position="1139"/>
        <end position="1172"/>
    </location>
</feature>
<protein>
    <recommendedName>
        <fullName evidence="4">BTB domain-containing protein</fullName>
    </recommendedName>
</protein>
<feature type="region of interest" description="Disordered" evidence="3">
    <location>
        <begin position="1381"/>
        <end position="1428"/>
    </location>
</feature>
<feature type="compositionally biased region" description="Basic residues" evidence="3">
    <location>
        <begin position="1554"/>
        <end position="1566"/>
    </location>
</feature>
<feature type="repeat" description="RCC1" evidence="2">
    <location>
        <begin position="372"/>
        <end position="432"/>
    </location>
</feature>
<comment type="caution">
    <text evidence="5">The sequence shown here is derived from an EMBL/GenBank/DDBJ whole genome shotgun (WGS) entry which is preliminary data.</text>
</comment>
<dbReference type="SUPFAM" id="SSF48403">
    <property type="entry name" value="Ankyrin repeat"/>
    <property type="match status" value="1"/>
</dbReference>
<dbReference type="EMBL" id="NJEU01000151">
    <property type="protein sequence ID" value="PHH80602.1"/>
    <property type="molecule type" value="Genomic_DNA"/>
</dbReference>
<dbReference type="SUPFAM" id="SSF50985">
    <property type="entry name" value="RCC1/BLIP-II"/>
    <property type="match status" value="1"/>
</dbReference>
<feature type="region of interest" description="Disordered" evidence="3">
    <location>
        <begin position="1287"/>
        <end position="1360"/>
    </location>
</feature>
<feature type="compositionally biased region" description="Polar residues" evidence="3">
    <location>
        <begin position="1416"/>
        <end position="1425"/>
    </location>
</feature>
<proteinExistence type="predicted"/>
<feature type="compositionally biased region" description="Basic and acidic residues" evidence="3">
    <location>
        <begin position="194"/>
        <end position="208"/>
    </location>
</feature>
<feature type="region of interest" description="Disordered" evidence="3">
    <location>
        <begin position="1483"/>
        <end position="1566"/>
    </location>
</feature>
<keyword evidence="1" id="KW-0677">Repeat</keyword>
<keyword evidence="6" id="KW-1185">Reference proteome</keyword>
<dbReference type="InterPro" id="IPR011333">
    <property type="entry name" value="SKP1/BTB/POZ_sf"/>
</dbReference>
<accession>A0A2C5ZLE6</accession>
<sequence>MSHLLWKYYWENDVERFRRLLAQASPTSRNSAIPLPMSPGGLGTSPRATAGKSRKTSGHPPPNARLKDGAPLGRNDVNARDHAGLTILLRASSSTDPIARHFVCALLQHPLIDIYAQDPESGWNALHRSLYAGNVSIARILLAKERSDLKNHAVFSVGKTKHLIKTKDHEGMSPFDLYNSTIATRGFKSAPHTAHSDHGSDSEDSDHLEARSSIALDTHHDYNASRGAELYVFGSNRNHSLGVGDQDDRHFPERICLQRPDWLLHRLHDLSAQPGDCKPCRSPETLDDVPNMIRSQSPVIQDVVMSKMHSAILTTDAVSNLYVCGVGRGGRLGLGDENTRFKYTPVQGPFTDRKVHHIALGQNHSMAVVADGELWTWGLSSDSQLGYLLPPPQRLDQEPMSTTPRQVFGCLKKEIVQGIAASAIHSVAHTGSSLYCWGRNVGQLALMDADSRSLDVQQTPRKVAASLLSAPISMVSAIDKATACLLANGSVWIFTNYGYNLIKFPPPHPVPTSFLEGIFYTRSPDSTQRDIRYITSGGETIAAITSRGDLFTMALNQTPMTPQPVGSTTNPAKIKGAVTRPQCIWTSKNDGVVSVGVADNGSVIICTESGAVWKRVKRSRSTKADFSSSTGAKNKYFKFERVPYITGGVMARSSAFGAFATVRRDNNIMSRNIFITEQSLPTHVGALLPFYDFTATEPPANLKAARQSWYSAIDADSDMSPVPREILRSVKIEDELLNWLTERRRQFDDVDTNIRTNLLPNLQIPVHGWVLAGRSPVLRRALSGKSWLAQAGQSDVFTIESTDGKKLVTFNGLDIVTILNLVLYVYQDVLIPVWKYTREAPSEAHRFRQVRVELMKVAIKLQMPNLETAARLQADPKPCMSADFGVALDDSTFFANSDVVIQLDGARVTAHSQLLCQRCPFFQGLFHGRSRGQWVSQRRTQTPSSQQVQVDLQHIDGVVFKYVMKFLYADTGPEMFDAVALPTVDDFSELVLDVMSVANELMLDRLSQICQSIIGRLVTTRNIANLLNEISFCSVTEFKDVGLGYICLQLENMLENHLLDGLEDHLLQELDQVTRENQLAKSPTARSGSADHVLHSKYPELAKDIEEERQRRVKLLASKVQRDEDKKFSQSCRVRVGSLDLSPATTPPPDKSRQRCRVGHNEPSSPRLHANDSQNDMIFSMDDEQVAIASSAPSYLPSQESSANNATGIVSQYTNPAASNDGKKVATDEEIPGLSHIEGSANSAASRLQNEPYGTCSGSPWAPWTLSTTKLDLKTIMSEVTTKSALTAGIQAQSSETAPSKPPTRMSQKERKKLQQQATSQPSRQSAESSSEAWKTVPSKSQPSPWAVAPAASNTSLRDTMSSEALNKEVLRRQVGPVAAPQIQVQLERKRQGSPDTKFSGQGRASSPGAVAGPAIQTQKTSTLVPHSRSYMAPVAKAEPALEASMADIIGQQKRERELAKEAVVKRSLQEIQQEQAFQEWWDQESRRAQEEEARRAARGQTKEKQASSSSSGSRRGRRGKAKAKGSEDGGSESHQGTNTSATAAEAGPSRSGGRARTKKRGGSRQ</sequence>
<dbReference type="Pfam" id="PF13637">
    <property type="entry name" value="Ank_4"/>
    <property type="match status" value="1"/>
</dbReference>
<dbReference type="InterPro" id="IPR009091">
    <property type="entry name" value="RCC1/BLIP-II"/>
</dbReference>
<name>A0A2C5ZLE6_9HYPO</name>
<evidence type="ECO:0000313" key="5">
    <source>
        <dbReference type="EMBL" id="PHH80602.1"/>
    </source>
</evidence>
<feature type="region of interest" description="Disordered" evidence="3">
    <location>
        <begin position="28"/>
        <end position="75"/>
    </location>
</feature>
<dbReference type="OrthoDB" id="1893551at2759"/>
<evidence type="ECO:0000256" key="1">
    <source>
        <dbReference type="ARBA" id="ARBA00022737"/>
    </source>
</evidence>
<evidence type="ECO:0000256" key="3">
    <source>
        <dbReference type="SAM" id="MobiDB-lite"/>
    </source>
</evidence>
<dbReference type="SUPFAM" id="SSF54695">
    <property type="entry name" value="POZ domain"/>
    <property type="match status" value="1"/>
</dbReference>
<dbReference type="PANTHER" id="PTHR22872">
    <property type="entry name" value="BTK-BINDING PROTEIN-RELATED"/>
    <property type="match status" value="1"/>
</dbReference>
<feature type="compositionally biased region" description="Polar residues" evidence="3">
    <location>
        <begin position="1394"/>
        <end position="1405"/>
    </location>
</feature>
<feature type="compositionally biased region" description="Polar residues" evidence="3">
    <location>
        <begin position="1287"/>
        <end position="1298"/>
    </location>
</feature>
<feature type="compositionally biased region" description="Polar residues" evidence="3">
    <location>
        <begin position="1533"/>
        <end position="1543"/>
    </location>
</feature>
<dbReference type="InterPro" id="IPR051625">
    <property type="entry name" value="Signaling_Regulatory_Domain"/>
</dbReference>
<dbReference type="InterPro" id="IPR000210">
    <property type="entry name" value="BTB/POZ_dom"/>
</dbReference>
<organism evidence="5 6">
    <name type="scientific">Ophiocordyceps australis</name>
    <dbReference type="NCBI Taxonomy" id="1399860"/>
    <lineage>
        <taxon>Eukaryota</taxon>
        <taxon>Fungi</taxon>
        <taxon>Dikarya</taxon>
        <taxon>Ascomycota</taxon>
        <taxon>Pezizomycotina</taxon>
        <taxon>Sordariomycetes</taxon>
        <taxon>Hypocreomycetidae</taxon>
        <taxon>Hypocreales</taxon>
        <taxon>Ophiocordycipitaceae</taxon>
        <taxon>Ophiocordyceps</taxon>
    </lineage>
</organism>
<dbReference type="PROSITE" id="PS50097">
    <property type="entry name" value="BTB"/>
    <property type="match status" value="1"/>
</dbReference>
<feature type="region of interest" description="Disordered" evidence="3">
    <location>
        <begin position="188"/>
        <end position="208"/>
    </location>
</feature>
<feature type="compositionally biased region" description="Basic residues" evidence="3">
    <location>
        <begin position="1515"/>
        <end position="1524"/>
    </location>
</feature>
<dbReference type="Gene3D" id="3.30.710.10">
    <property type="entry name" value="Potassium Channel Kv1.1, Chain A"/>
    <property type="match status" value="2"/>
</dbReference>
<gene>
    <name evidence="5" type="ORF">CDD82_1644</name>
</gene>
<dbReference type="PROSITE" id="PS50012">
    <property type="entry name" value="RCC1_3"/>
    <property type="match status" value="2"/>
</dbReference>
<dbReference type="InterPro" id="IPR002110">
    <property type="entry name" value="Ankyrin_rpt"/>
</dbReference>
<dbReference type="PANTHER" id="PTHR22872:SF2">
    <property type="entry name" value="INHIBITOR OF BRUTON TYROSINE KINASE"/>
    <property type="match status" value="1"/>
</dbReference>
<reference evidence="5 6" key="1">
    <citation type="submission" date="2017-06" db="EMBL/GenBank/DDBJ databases">
        <title>Ant-infecting Ophiocordyceps genomes reveal a high diversity of potential behavioral manipulation genes and a possible major role for enterotoxins.</title>
        <authorList>
            <person name="De Bekker C."/>
            <person name="Evans H.C."/>
            <person name="Brachmann A."/>
            <person name="Hughes D.P."/>
        </authorList>
    </citation>
    <scope>NUCLEOTIDE SEQUENCE [LARGE SCALE GENOMIC DNA]</scope>
    <source>
        <strain evidence="5 6">1348a</strain>
    </source>
</reference>
<evidence type="ECO:0000313" key="6">
    <source>
        <dbReference type="Proteomes" id="UP000224854"/>
    </source>
</evidence>
<feature type="compositionally biased region" description="Basic and acidic residues" evidence="3">
    <location>
        <begin position="1484"/>
        <end position="1506"/>
    </location>
</feature>
<dbReference type="Proteomes" id="UP000224854">
    <property type="component" value="Unassembled WGS sequence"/>
</dbReference>
<dbReference type="Gene3D" id="1.25.40.20">
    <property type="entry name" value="Ankyrin repeat-containing domain"/>
    <property type="match status" value="1"/>
</dbReference>
<evidence type="ECO:0000259" key="4">
    <source>
        <dbReference type="PROSITE" id="PS50097"/>
    </source>
</evidence>
<dbReference type="Gene3D" id="2.130.10.30">
    <property type="entry name" value="Regulator of chromosome condensation 1/beta-lactamase-inhibitor protein II"/>
    <property type="match status" value="1"/>
</dbReference>
<feature type="domain" description="BTB" evidence="4">
    <location>
        <begin position="897"/>
        <end position="970"/>
    </location>
</feature>
<dbReference type="SMART" id="SM00225">
    <property type="entry name" value="BTB"/>
    <property type="match status" value="1"/>
</dbReference>
<dbReference type="InterPro" id="IPR036770">
    <property type="entry name" value="Ankyrin_rpt-contain_sf"/>
</dbReference>